<dbReference type="Gene3D" id="3.30.465.10">
    <property type="match status" value="1"/>
</dbReference>
<organism evidence="6 7">
    <name type="scientific">Nocardioides jiangsuensis</name>
    <dbReference type="NCBI Taxonomy" id="2866161"/>
    <lineage>
        <taxon>Bacteria</taxon>
        <taxon>Bacillati</taxon>
        <taxon>Actinomycetota</taxon>
        <taxon>Actinomycetes</taxon>
        <taxon>Propionibacteriales</taxon>
        <taxon>Nocardioidaceae</taxon>
        <taxon>Nocardioides</taxon>
    </lineage>
</organism>
<keyword evidence="7" id="KW-1185">Reference proteome</keyword>
<dbReference type="InterPro" id="IPR016169">
    <property type="entry name" value="FAD-bd_PCMH_sub2"/>
</dbReference>
<dbReference type="Gene3D" id="1.10.45.10">
    <property type="entry name" value="Vanillyl-alcohol Oxidase, Chain A, domain 4"/>
    <property type="match status" value="1"/>
</dbReference>
<dbReference type="Pfam" id="PF01565">
    <property type="entry name" value="FAD_binding_4"/>
    <property type="match status" value="1"/>
</dbReference>
<dbReference type="EMBL" id="JAIEZQ010000001">
    <property type="protein sequence ID" value="MBY9073590.1"/>
    <property type="molecule type" value="Genomic_DNA"/>
</dbReference>
<evidence type="ECO:0000256" key="2">
    <source>
        <dbReference type="ARBA" id="ARBA00005466"/>
    </source>
</evidence>
<evidence type="ECO:0000256" key="4">
    <source>
        <dbReference type="ARBA" id="ARBA00023002"/>
    </source>
</evidence>
<dbReference type="Gene3D" id="3.30.70.2520">
    <property type="match status" value="1"/>
</dbReference>
<dbReference type="InterPro" id="IPR006094">
    <property type="entry name" value="Oxid_FAD_bind_N"/>
</dbReference>
<dbReference type="InterPro" id="IPR007173">
    <property type="entry name" value="ALO_C"/>
</dbReference>
<dbReference type="RefSeq" id="WP_221023371.1">
    <property type="nucleotide sequence ID" value="NZ_JAIEZQ010000001.1"/>
</dbReference>
<dbReference type="InterPro" id="IPR016171">
    <property type="entry name" value="Vanillyl_alc_oxidase_C-sub2"/>
</dbReference>
<evidence type="ECO:0000259" key="5">
    <source>
        <dbReference type="PROSITE" id="PS51387"/>
    </source>
</evidence>
<dbReference type="Pfam" id="PF04030">
    <property type="entry name" value="ALO"/>
    <property type="match status" value="1"/>
</dbReference>
<evidence type="ECO:0000313" key="6">
    <source>
        <dbReference type="EMBL" id="MBY9073590.1"/>
    </source>
</evidence>
<comment type="pathway">
    <text evidence="1">Cofactor biosynthesis; L-ascorbate biosynthesis.</text>
</comment>
<evidence type="ECO:0000256" key="3">
    <source>
        <dbReference type="ARBA" id="ARBA00022644"/>
    </source>
</evidence>
<dbReference type="InterPro" id="IPR016167">
    <property type="entry name" value="FAD-bd_PCMH_sub1"/>
</dbReference>
<proteinExistence type="inferred from homology"/>
<dbReference type="Gene3D" id="3.30.43.10">
    <property type="entry name" value="Uridine Diphospho-n-acetylenolpyruvylglucosamine Reductase, domain 2"/>
    <property type="match status" value="1"/>
</dbReference>
<keyword evidence="4" id="KW-0560">Oxidoreductase</keyword>
<dbReference type="NCBIfam" id="TIGR01679">
    <property type="entry name" value="bact_FAD_ox"/>
    <property type="match status" value="1"/>
</dbReference>
<comment type="caution">
    <text evidence="6">The sequence shown here is derived from an EMBL/GenBank/DDBJ whole genome shotgun (WGS) entry which is preliminary data.</text>
</comment>
<accession>A0ABS7REZ2</accession>
<reference evidence="6 7" key="1">
    <citation type="submission" date="2021-08" db="EMBL/GenBank/DDBJ databases">
        <title>Nocardioides bacterium WL0053 sp. nov., isolated from the sediment.</title>
        <authorList>
            <person name="Wang L."/>
            <person name="Zhang D."/>
            <person name="Zhang A."/>
        </authorList>
    </citation>
    <scope>NUCLEOTIDE SEQUENCE [LARGE SCALE GENOMIC DNA]</scope>
    <source>
        <strain evidence="6 7">WL0053</strain>
    </source>
</reference>
<dbReference type="Proteomes" id="UP000754710">
    <property type="component" value="Unassembled WGS sequence"/>
</dbReference>
<feature type="domain" description="FAD-binding PCMH-type" evidence="5">
    <location>
        <begin position="21"/>
        <end position="191"/>
    </location>
</feature>
<dbReference type="PANTHER" id="PTHR43762">
    <property type="entry name" value="L-GULONOLACTONE OXIDASE"/>
    <property type="match status" value="1"/>
</dbReference>
<dbReference type="Gene3D" id="3.30.70.2530">
    <property type="match status" value="1"/>
</dbReference>
<dbReference type="PROSITE" id="PS00862">
    <property type="entry name" value="OX2_COVAL_FAD"/>
    <property type="match status" value="1"/>
</dbReference>
<evidence type="ECO:0000313" key="7">
    <source>
        <dbReference type="Proteomes" id="UP000754710"/>
    </source>
</evidence>
<dbReference type="PANTHER" id="PTHR43762:SF1">
    <property type="entry name" value="D-ARABINONO-1,4-LACTONE OXIDASE"/>
    <property type="match status" value="1"/>
</dbReference>
<protein>
    <submittedName>
        <fullName evidence="6">FAD-binding protein</fullName>
    </submittedName>
</protein>
<dbReference type="SUPFAM" id="SSF56176">
    <property type="entry name" value="FAD-binding/transporter-associated domain-like"/>
    <property type="match status" value="1"/>
</dbReference>
<dbReference type="InterPro" id="IPR016166">
    <property type="entry name" value="FAD-bd_PCMH"/>
</dbReference>
<dbReference type="PIRSF" id="PIRSF000136">
    <property type="entry name" value="LGO_GLO"/>
    <property type="match status" value="1"/>
</dbReference>
<name>A0ABS7REZ2_9ACTN</name>
<dbReference type="InterPro" id="IPR036318">
    <property type="entry name" value="FAD-bd_PCMH-like_sf"/>
</dbReference>
<sequence>MHPPLHAAEPAVTWRNWAGLASAAPARVVTPADPDEVVAAVCAARDEGRRVKMVGSGHSFTDVAVTDGVLLLPDRLSGIRGVDREAMTVTVLAGTPLHVLNDRLHALGLALHNLGDIDRQTVAGAVSTGTHGTGGRRASLSAQVTALELVDGEGRLRTCSAGTDRDLFAAARVGLGALGVLTAVTFAVEQAFTLEAVEEPMPLDEAVDRYDELVDGNDHVDLYWFPHTDRALVKRDNRTTEPPRPLSRSRELLEDVFLANTVFGWVNRAGNAVPAAVPALNRLSARALSARRYSDASHRVFCSPRTARFREMEYAVPREAGMEALAEVRALIARSGLRIGFPVEVRCTPGDEAWLSPAYRRESVFLAFHVNRQTDHTAYFTAVEEVLRAYDGRPHWGKLHTRTAPDLASAYPRWDDVARVRDRVDPDRAFANAYLDRVLGG</sequence>
<dbReference type="InterPro" id="IPR010031">
    <property type="entry name" value="FAD_lactone_oxidase-like"/>
</dbReference>
<comment type="similarity">
    <text evidence="2">Belongs to the oxygen-dependent FAD-linked oxidoreductase family.</text>
</comment>
<dbReference type="PROSITE" id="PS51387">
    <property type="entry name" value="FAD_PCMH"/>
    <property type="match status" value="1"/>
</dbReference>
<keyword evidence="3" id="KW-0060">Ascorbate biosynthesis</keyword>
<dbReference type="InterPro" id="IPR006093">
    <property type="entry name" value="Oxy_OxRdtase_FAD_BS"/>
</dbReference>
<evidence type="ECO:0000256" key="1">
    <source>
        <dbReference type="ARBA" id="ARBA00005147"/>
    </source>
</evidence>
<gene>
    <name evidence="6" type="ORF">K1X13_02030</name>
</gene>